<dbReference type="OrthoDB" id="271996at2"/>
<organism evidence="1 2">
    <name type="scientific">Enhydrobacter aerosaccus</name>
    <dbReference type="NCBI Taxonomy" id="225324"/>
    <lineage>
        <taxon>Bacteria</taxon>
        <taxon>Pseudomonadati</taxon>
        <taxon>Pseudomonadota</taxon>
        <taxon>Alphaproteobacteria</taxon>
        <taxon>Hyphomicrobiales</taxon>
        <taxon>Enhydrobacter</taxon>
    </lineage>
</organism>
<dbReference type="InterPro" id="IPR029063">
    <property type="entry name" value="SAM-dependent_MTases_sf"/>
</dbReference>
<sequence length="207" mass="23568">MGNLPRRLFARLSPLAKRVVPRPILRFLLLHVLGVNRPYAELGNLASRRCLEGEILPWVGARYANVLFVGAAPYTHHYEKLFRRGQYTTLDSHPSTAVWGAADHIRAPVQDINRHRRPGSFDCVILNGVFGFGVDTVTDQRAVIEALHQAMRPGAFLVVGWNTDRHGDPEALGLFEPFFERNAEAPWAKRRTFAGETHVYDFYRRRP</sequence>
<keyword evidence="2" id="KW-1185">Reference proteome</keyword>
<accession>A0A1T4KYP0</accession>
<evidence type="ECO:0000313" key="1">
    <source>
        <dbReference type="EMBL" id="SJZ47575.1"/>
    </source>
</evidence>
<dbReference type="RefSeq" id="WP_139373735.1">
    <property type="nucleotide sequence ID" value="NZ_FUWJ01000001.1"/>
</dbReference>
<dbReference type="CDD" id="cd02440">
    <property type="entry name" value="AdoMet_MTases"/>
    <property type="match status" value="1"/>
</dbReference>
<protein>
    <recommendedName>
        <fullName evidence="3">Methyltransferase domain-containing protein</fullName>
    </recommendedName>
</protein>
<gene>
    <name evidence="1" type="ORF">SAMN02745126_01245</name>
</gene>
<dbReference type="EMBL" id="FUWJ01000001">
    <property type="protein sequence ID" value="SJZ47575.1"/>
    <property type="molecule type" value="Genomic_DNA"/>
</dbReference>
<dbReference type="Gene3D" id="3.40.50.150">
    <property type="entry name" value="Vaccinia Virus protein VP39"/>
    <property type="match status" value="1"/>
</dbReference>
<dbReference type="AlphaFoldDB" id="A0A1T4KYP0"/>
<evidence type="ECO:0000313" key="2">
    <source>
        <dbReference type="Proteomes" id="UP000190092"/>
    </source>
</evidence>
<dbReference type="Proteomes" id="UP000190092">
    <property type="component" value="Unassembled WGS sequence"/>
</dbReference>
<dbReference type="STRING" id="225324.SAMN02745126_01245"/>
<name>A0A1T4KYP0_9HYPH</name>
<dbReference type="SUPFAM" id="SSF53335">
    <property type="entry name" value="S-adenosyl-L-methionine-dependent methyltransferases"/>
    <property type="match status" value="1"/>
</dbReference>
<reference evidence="2" key="1">
    <citation type="submission" date="2017-02" db="EMBL/GenBank/DDBJ databases">
        <authorList>
            <person name="Varghese N."/>
            <person name="Submissions S."/>
        </authorList>
    </citation>
    <scope>NUCLEOTIDE SEQUENCE [LARGE SCALE GENOMIC DNA]</scope>
    <source>
        <strain evidence="2">ATCC 27094</strain>
    </source>
</reference>
<proteinExistence type="predicted"/>
<evidence type="ECO:0008006" key="3">
    <source>
        <dbReference type="Google" id="ProtNLM"/>
    </source>
</evidence>